<proteinExistence type="predicted"/>
<reference evidence="3 4" key="1">
    <citation type="submission" date="2016-04" db="EMBL/GenBank/DDBJ databases">
        <title>A degradative enzymes factory behind the ericoid mycorrhizal symbiosis.</title>
        <authorList>
            <consortium name="DOE Joint Genome Institute"/>
            <person name="Martino E."/>
            <person name="Morin E."/>
            <person name="Grelet G."/>
            <person name="Kuo A."/>
            <person name="Kohler A."/>
            <person name="Daghino S."/>
            <person name="Barry K."/>
            <person name="Choi C."/>
            <person name="Cichocki N."/>
            <person name="Clum A."/>
            <person name="Copeland A."/>
            <person name="Hainaut M."/>
            <person name="Haridas S."/>
            <person name="Labutti K."/>
            <person name="Lindquist E."/>
            <person name="Lipzen A."/>
            <person name="Khouja H.-R."/>
            <person name="Murat C."/>
            <person name="Ohm R."/>
            <person name="Olson A."/>
            <person name="Spatafora J."/>
            <person name="Veneault-Fourrey C."/>
            <person name="Henrissat B."/>
            <person name="Grigoriev I."/>
            <person name="Martin F."/>
            <person name="Perotto S."/>
        </authorList>
    </citation>
    <scope>NUCLEOTIDE SEQUENCE [LARGE SCALE GENOMIC DNA]</scope>
    <source>
        <strain evidence="3 4">F</strain>
    </source>
</reference>
<dbReference type="Proteomes" id="UP000235786">
    <property type="component" value="Unassembled WGS sequence"/>
</dbReference>
<evidence type="ECO:0000256" key="1">
    <source>
        <dbReference type="SAM" id="MobiDB-lite"/>
    </source>
</evidence>
<protein>
    <submittedName>
        <fullName evidence="3">Uncharacterized protein</fullName>
    </submittedName>
</protein>
<gene>
    <name evidence="3" type="ORF">L207DRAFT_263700</name>
</gene>
<feature type="compositionally biased region" description="Low complexity" evidence="1">
    <location>
        <begin position="22"/>
        <end position="35"/>
    </location>
</feature>
<accession>A0A2J6QRV5</accession>
<feature type="transmembrane region" description="Helical" evidence="2">
    <location>
        <begin position="49"/>
        <end position="77"/>
    </location>
</feature>
<keyword evidence="2" id="KW-0812">Transmembrane</keyword>
<organism evidence="3 4">
    <name type="scientific">Hyaloscypha variabilis (strain UAMH 11265 / GT02V1 / F)</name>
    <name type="common">Meliniomyces variabilis</name>
    <dbReference type="NCBI Taxonomy" id="1149755"/>
    <lineage>
        <taxon>Eukaryota</taxon>
        <taxon>Fungi</taxon>
        <taxon>Dikarya</taxon>
        <taxon>Ascomycota</taxon>
        <taxon>Pezizomycotina</taxon>
        <taxon>Leotiomycetes</taxon>
        <taxon>Helotiales</taxon>
        <taxon>Hyaloscyphaceae</taxon>
        <taxon>Hyaloscypha</taxon>
        <taxon>Hyaloscypha variabilis</taxon>
    </lineage>
</organism>
<keyword evidence="2" id="KW-0472">Membrane</keyword>
<evidence type="ECO:0000313" key="4">
    <source>
        <dbReference type="Proteomes" id="UP000235786"/>
    </source>
</evidence>
<dbReference type="OrthoDB" id="10337004at2759"/>
<sequence length="238" mass="25573">MQMFRLNTRSRFGAEEDVELEGSAGTAGTDGGDNSAPGVPRHVTIWRKLLLGFLVSGIVFCSVALFAQGTILIMMAAKKLPTTTGHHFAESMVLSNASLPDSNISSLSNPCLRESIMHGLNSTIADLHASRLNTTSLASPRGLPPTVPNCWIQGSPKGPVCRLTVTTWDSPGYNTAILGAFDPECNLIGYLDNAPIGQWVDFNSELPQVLVTFVEGINSVYFKYAGTTYGNKYSEVIT</sequence>
<evidence type="ECO:0000313" key="3">
    <source>
        <dbReference type="EMBL" id="PMD28993.1"/>
    </source>
</evidence>
<feature type="region of interest" description="Disordered" evidence="1">
    <location>
        <begin position="17"/>
        <end position="36"/>
    </location>
</feature>
<keyword evidence="2" id="KW-1133">Transmembrane helix</keyword>
<keyword evidence="4" id="KW-1185">Reference proteome</keyword>
<name>A0A2J6QRV5_HYAVF</name>
<evidence type="ECO:0000256" key="2">
    <source>
        <dbReference type="SAM" id="Phobius"/>
    </source>
</evidence>
<dbReference type="AlphaFoldDB" id="A0A2J6QRV5"/>
<dbReference type="EMBL" id="KZ613979">
    <property type="protein sequence ID" value="PMD28993.1"/>
    <property type="molecule type" value="Genomic_DNA"/>
</dbReference>